<gene>
    <name evidence="2" type="ORF">HL667_01365</name>
</gene>
<dbReference type="RefSeq" id="WP_172108276.1">
    <property type="nucleotide sequence ID" value="NZ_JABFDN010000001.1"/>
</dbReference>
<evidence type="ECO:0000256" key="1">
    <source>
        <dbReference type="SAM" id="Phobius"/>
    </source>
</evidence>
<feature type="transmembrane region" description="Helical" evidence="1">
    <location>
        <begin position="141"/>
        <end position="160"/>
    </location>
</feature>
<evidence type="ECO:0000313" key="3">
    <source>
        <dbReference type="Proteomes" id="UP000886476"/>
    </source>
</evidence>
<dbReference type="Proteomes" id="UP000886476">
    <property type="component" value="Unassembled WGS sequence"/>
</dbReference>
<evidence type="ECO:0008006" key="4">
    <source>
        <dbReference type="Google" id="ProtNLM"/>
    </source>
</evidence>
<dbReference type="EMBL" id="JABFDN010000001">
    <property type="protein sequence ID" value="NPU63641.1"/>
    <property type="molecule type" value="Genomic_DNA"/>
</dbReference>
<proteinExistence type="predicted"/>
<comment type="caution">
    <text evidence="2">The sequence shown here is derived from an EMBL/GenBank/DDBJ whole genome shotgun (WGS) entry which is preliminary data.</text>
</comment>
<organism evidence="2 3">
    <name type="scientific">Bradyrhizobium aeschynomenes</name>
    <dbReference type="NCBI Taxonomy" id="2734909"/>
    <lineage>
        <taxon>Bacteria</taxon>
        <taxon>Pseudomonadati</taxon>
        <taxon>Pseudomonadota</taxon>
        <taxon>Alphaproteobacteria</taxon>
        <taxon>Hyphomicrobiales</taxon>
        <taxon>Nitrobacteraceae</taxon>
        <taxon>Bradyrhizobium</taxon>
    </lineage>
</organism>
<protein>
    <recommendedName>
        <fullName evidence="4">DUF4175 domain-containing protein</fullName>
    </recommendedName>
</protein>
<evidence type="ECO:0000313" key="2">
    <source>
        <dbReference type="EMBL" id="NPU63641.1"/>
    </source>
</evidence>
<keyword evidence="1" id="KW-0812">Transmembrane</keyword>
<keyword evidence="1" id="KW-0472">Membrane</keyword>
<feature type="transmembrane region" description="Helical" evidence="1">
    <location>
        <begin position="61"/>
        <end position="79"/>
    </location>
</feature>
<feature type="transmembrane region" description="Helical" evidence="1">
    <location>
        <begin position="91"/>
        <end position="110"/>
    </location>
</feature>
<sequence length="169" mass="17969">MCTVADKVCTDPLHAGDGGWNQRVDRTFLPCSLETLLPQRQAMKLGSVDLTSSHRYPLGPIIVLVAAAAGVLLGLYYYFTPLTGITGAPGVLLVIGSSVALVLDAFILWFGGRGWLFGMFWVLGLLGALGTIIAAWFLHAWWLAAAIVFVFAGLIVTLAGPSQPRRAAA</sequence>
<accession>A0ABX2C5T9</accession>
<reference evidence="2" key="1">
    <citation type="submission" date="2020-05" db="EMBL/GenBank/DDBJ databases">
        <title>Nod-independent and nitrogen-fixing Bradyrhizobium aeschynomene sp. nov. isolated from nodules of Aeschynomene indica.</title>
        <authorList>
            <person name="Zhang Z."/>
        </authorList>
    </citation>
    <scope>NUCLEOTIDE SEQUENCE</scope>
    <source>
        <strain evidence="2">83012</strain>
    </source>
</reference>
<feature type="transmembrane region" description="Helical" evidence="1">
    <location>
        <begin position="115"/>
        <end position="135"/>
    </location>
</feature>
<keyword evidence="1" id="KW-1133">Transmembrane helix</keyword>
<name>A0ABX2C5T9_9BRAD</name>
<keyword evidence="3" id="KW-1185">Reference proteome</keyword>